<dbReference type="SUPFAM" id="SSF48179">
    <property type="entry name" value="6-phosphogluconate dehydrogenase C-terminal domain-like"/>
    <property type="match status" value="1"/>
</dbReference>
<dbReference type="Gene3D" id="3.40.50.720">
    <property type="entry name" value="NAD(P)-binding Rossmann-like Domain"/>
    <property type="match status" value="1"/>
</dbReference>
<dbReference type="Pfam" id="PF02558">
    <property type="entry name" value="ApbA"/>
    <property type="match status" value="1"/>
</dbReference>
<evidence type="ECO:0000313" key="5">
    <source>
        <dbReference type="Proteomes" id="UP000237144"/>
    </source>
</evidence>
<dbReference type="InterPro" id="IPR013332">
    <property type="entry name" value="KPR_N"/>
</dbReference>
<dbReference type="PANTHER" id="PTHR21708">
    <property type="entry name" value="PROBABLE 2-DEHYDROPANTOATE 2-REDUCTASE"/>
    <property type="match status" value="1"/>
</dbReference>
<sequence length="491" mass="52469">MSNPIDVLIVGFGAVGTLYGYILSQNANVRITAIARSSYDAMKDGIEIRSDKLYASSKPVSHPSARVALTHIARNSGLIKAWKPYRLVRTADEANDRPYKYIICTTKCLPDLLPTASVLAPFLDSKYADSVDLEDGPTVVLLQNGVGIEHPLAMAYPNTPIISVVVWVGANLLPGGVVTHGKMEELIMGTFTGEGGAATGSAEPGESEYADPHGYGQQPDGADRLDEANRRLKTFADLVNNGGGEKNLWNAAFSSICAMSRSPVSGVVAPAVLPYTLPVVRRTMLEVIYVARAWGITEEQLPLKLIDDTIKLTIHNYQRKADVPSPVPETPMTPFPTSRGYGFPDASSPVGAVDSAGGDSGSGAAETEATMNFKPSMLLDVEAGRPAELEPIIGSLLDRARAKGVPTPRLDVAYSVLKVHQEMAIQTHAQSPQHQEHIKKWLARKPNIGGLGASGNKAWHQAVRRAGLTENALAGGKDKIPGKPVRSENSL</sequence>
<name>A0A2S5B3Q7_9BASI</name>
<evidence type="ECO:0000313" key="4">
    <source>
        <dbReference type="EMBL" id="POY71375.1"/>
    </source>
</evidence>
<proteinExistence type="predicted"/>
<dbReference type="InterPro" id="IPR008927">
    <property type="entry name" value="6-PGluconate_DH-like_C_sf"/>
</dbReference>
<evidence type="ECO:0000256" key="1">
    <source>
        <dbReference type="SAM" id="MobiDB-lite"/>
    </source>
</evidence>
<evidence type="ECO:0000259" key="3">
    <source>
        <dbReference type="Pfam" id="PF08546"/>
    </source>
</evidence>
<dbReference type="STRING" id="741276.A0A2S5B3Q7"/>
<dbReference type="InterPro" id="IPR051402">
    <property type="entry name" value="KPR-Related"/>
</dbReference>
<evidence type="ECO:0008006" key="6">
    <source>
        <dbReference type="Google" id="ProtNLM"/>
    </source>
</evidence>
<accession>A0A2S5B3Q7</accession>
<dbReference type="PANTHER" id="PTHR21708:SF43">
    <property type="entry name" value="KETOPANTOATE REDUCTASE C-TERMINAL DOMAIN-CONTAINING PROTEIN"/>
    <property type="match status" value="1"/>
</dbReference>
<dbReference type="Pfam" id="PF08546">
    <property type="entry name" value="ApbA_C"/>
    <property type="match status" value="1"/>
</dbReference>
<dbReference type="EMBL" id="PJQD01000085">
    <property type="protein sequence ID" value="POY71375.1"/>
    <property type="molecule type" value="Genomic_DNA"/>
</dbReference>
<gene>
    <name evidence="4" type="ORF">BMF94_5687</name>
</gene>
<reference evidence="4 5" key="1">
    <citation type="journal article" date="2018" name="Front. Microbiol.">
        <title>Prospects for Fungal Bioremediation of Acidic Radioactive Waste Sites: Characterization and Genome Sequence of Rhodotorula taiwanensis MD1149.</title>
        <authorList>
            <person name="Tkavc R."/>
            <person name="Matrosova V.Y."/>
            <person name="Grichenko O.E."/>
            <person name="Gostincar C."/>
            <person name="Volpe R.P."/>
            <person name="Klimenkova P."/>
            <person name="Gaidamakova E.K."/>
            <person name="Zhou C.E."/>
            <person name="Stewart B.J."/>
            <person name="Lyman M.G."/>
            <person name="Malfatti S.A."/>
            <person name="Rubinfeld B."/>
            <person name="Courtot M."/>
            <person name="Singh J."/>
            <person name="Dalgard C.L."/>
            <person name="Hamilton T."/>
            <person name="Frey K.G."/>
            <person name="Gunde-Cimerman N."/>
            <person name="Dugan L."/>
            <person name="Daly M.J."/>
        </authorList>
    </citation>
    <scope>NUCLEOTIDE SEQUENCE [LARGE SCALE GENOMIC DNA]</scope>
    <source>
        <strain evidence="4 5">MD1149</strain>
    </source>
</reference>
<dbReference type="Gene3D" id="1.10.1040.10">
    <property type="entry name" value="N-(1-d-carboxylethyl)-l-norvaline Dehydrogenase, domain 2"/>
    <property type="match status" value="1"/>
</dbReference>
<evidence type="ECO:0000259" key="2">
    <source>
        <dbReference type="Pfam" id="PF02558"/>
    </source>
</evidence>
<dbReference type="AlphaFoldDB" id="A0A2S5B3Q7"/>
<keyword evidence="5" id="KW-1185">Reference proteome</keyword>
<feature type="domain" description="Ketopantoate reductase N-terminal" evidence="2">
    <location>
        <begin position="7"/>
        <end position="191"/>
    </location>
</feature>
<dbReference type="InterPro" id="IPR013752">
    <property type="entry name" value="KPA_reductase"/>
</dbReference>
<feature type="domain" description="Ketopantoate reductase C-terminal" evidence="3">
    <location>
        <begin position="367"/>
        <end position="420"/>
    </location>
</feature>
<feature type="region of interest" description="Disordered" evidence="1">
    <location>
        <begin position="194"/>
        <end position="222"/>
    </location>
</feature>
<protein>
    <recommendedName>
        <fullName evidence="6">2-dehydropantoate 2-reductase</fullName>
    </recommendedName>
</protein>
<organism evidence="4 5">
    <name type="scientific">Rhodotorula taiwanensis</name>
    <dbReference type="NCBI Taxonomy" id="741276"/>
    <lineage>
        <taxon>Eukaryota</taxon>
        <taxon>Fungi</taxon>
        <taxon>Dikarya</taxon>
        <taxon>Basidiomycota</taxon>
        <taxon>Pucciniomycotina</taxon>
        <taxon>Microbotryomycetes</taxon>
        <taxon>Sporidiobolales</taxon>
        <taxon>Sporidiobolaceae</taxon>
        <taxon>Rhodotorula</taxon>
    </lineage>
</organism>
<dbReference type="GO" id="GO:0005737">
    <property type="term" value="C:cytoplasm"/>
    <property type="evidence" value="ECO:0007669"/>
    <property type="project" value="TreeGrafter"/>
</dbReference>
<dbReference type="OrthoDB" id="3609at2759"/>
<dbReference type="InterPro" id="IPR013328">
    <property type="entry name" value="6PGD_dom2"/>
</dbReference>
<comment type="caution">
    <text evidence="4">The sequence shown here is derived from an EMBL/GenBank/DDBJ whole genome shotgun (WGS) entry which is preliminary data.</text>
</comment>
<dbReference type="Proteomes" id="UP000237144">
    <property type="component" value="Unassembled WGS sequence"/>
</dbReference>